<dbReference type="CTD" id="25356828"/>
<proteinExistence type="predicted"/>
<dbReference type="Gene3D" id="1.20.5.210">
    <property type="entry name" value="Cytochrome b-c1 complex subunit 8"/>
    <property type="match status" value="1"/>
</dbReference>
<dbReference type="InterPro" id="IPR009947">
    <property type="entry name" value="NDUA7"/>
</dbReference>
<gene>
    <name evidence="1" type="primary">Necator_chrI.g3568</name>
    <name evidence="1" type="ORF">RB195_007439</name>
</gene>
<dbReference type="Pfam" id="PF02939">
    <property type="entry name" value="UcrQ"/>
    <property type="match status" value="1"/>
</dbReference>
<dbReference type="InterPro" id="IPR036642">
    <property type="entry name" value="Cyt_bc1_su8_sf"/>
</dbReference>
<dbReference type="Pfam" id="PF07347">
    <property type="entry name" value="CI-B14_5a"/>
    <property type="match status" value="1"/>
</dbReference>
<accession>A0ABR1BYU7</accession>
<dbReference type="PANTHER" id="PTHR12485">
    <property type="entry name" value="NADH-UBIQUINONE OXIDOREDUCTASE SUBUNIT B"/>
    <property type="match status" value="1"/>
</dbReference>
<sequence length="262" mass="29721">MSGRKIAAATVQNRTQTPFWSWIRNKLLAVDRLPVTPPPGIPTPEGKAAYHNPLRFPKTQSARPGSAEHPALPGGVHHKLAENYYFTRDGRREVLPPNALYAANAQGVHYGTYAGDALTREEAIQVNKGPNANFGLEAPTPGFGFEWKRSRETELETQKNDPEFVNLERLVNMRVSAVSMGKHFGMLGKMYGEYRFALAPNEQKAFKGFLDQAFVKVFKTYIWDQWYYFLPQTIGAYLLYDWAKKRNHEVGRKNPADFANDQ</sequence>
<name>A0ABR1BYU7_NECAM</name>
<dbReference type="GO" id="GO:0006122">
    <property type="term" value="P:mitochondrial electron transport, ubiquinol to cytochrome c"/>
    <property type="evidence" value="ECO:0007669"/>
    <property type="project" value="UniProtKB-UniRule"/>
</dbReference>
<dbReference type="Proteomes" id="UP001303046">
    <property type="component" value="Unassembled WGS sequence"/>
</dbReference>
<dbReference type="PANTHER" id="PTHR12485:SF1">
    <property type="entry name" value="NADH DEHYDROGENASE [UBIQUINONE] 1 ALPHA SUBCOMPLEX SUBUNIT 7"/>
    <property type="match status" value="1"/>
</dbReference>
<dbReference type="GO" id="GO:0006120">
    <property type="term" value="P:mitochondrial electron transport, NADH to ubiquinone"/>
    <property type="evidence" value="ECO:0007669"/>
    <property type="project" value="TreeGrafter"/>
</dbReference>
<comment type="caution">
    <text evidence="1">The sequence shown here is derived from an EMBL/GenBank/DDBJ whole genome shotgun (WGS) entry which is preliminary data.</text>
</comment>
<reference evidence="1 2" key="1">
    <citation type="submission" date="2023-08" db="EMBL/GenBank/DDBJ databases">
        <title>A Necator americanus chromosomal reference genome.</title>
        <authorList>
            <person name="Ilik V."/>
            <person name="Petrzelkova K.J."/>
            <person name="Pardy F."/>
            <person name="Fuh T."/>
            <person name="Niatou-Singa F.S."/>
            <person name="Gouil Q."/>
            <person name="Baker L."/>
            <person name="Ritchie M.E."/>
            <person name="Jex A.R."/>
            <person name="Gazzola D."/>
            <person name="Li H."/>
            <person name="Toshio Fujiwara R."/>
            <person name="Zhan B."/>
            <person name="Aroian R.V."/>
            <person name="Pafco B."/>
            <person name="Schwarz E.M."/>
        </authorList>
    </citation>
    <scope>NUCLEOTIDE SEQUENCE [LARGE SCALE GENOMIC DNA]</scope>
    <source>
        <strain evidence="1 2">Aroian</strain>
        <tissue evidence="1">Whole animal</tissue>
    </source>
</reference>
<evidence type="ECO:0000313" key="1">
    <source>
        <dbReference type="EMBL" id="KAK6730966.1"/>
    </source>
</evidence>
<keyword evidence="2" id="KW-1185">Reference proteome</keyword>
<evidence type="ECO:0000313" key="2">
    <source>
        <dbReference type="Proteomes" id="UP001303046"/>
    </source>
</evidence>
<dbReference type="InterPro" id="IPR004205">
    <property type="entry name" value="Cyt_bc1_su8"/>
</dbReference>
<dbReference type="EMBL" id="JAVFWL010000001">
    <property type="protein sequence ID" value="KAK6730966.1"/>
    <property type="molecule type" value="Genomic_DNA"/>
</dbReference>
<dbReference type="GO" id="GO:0045275">
    <property type="term" value="C:respiratory chain complex III"/>
    <property type="evidence" value="ECO:0007669"/>
    <property type="project" value="UniProtKB-UniRule"/>
</dbReference>
<dbReference type="SUPFAM" id="SSF81508">
    <property type="entry name" value="Ubiquinone-binding protein QP-C of cytochrome bc1 complex (Ubiquinol-cytochrome c reductase)"/>
    <property type="match status" value="1"/>
</dbReference>
<protein>
    <submittedName>
        <fullName evidence="1">Uncharacterized protein</fullName>
    </submittedName>
</protein>
<dbReference type="GO" id="GO:0005743">
    <property type="term" value="C:mitochondrial inner membrane"/>
    <property type="evidence" value="ECO:0007669"/>
    <property type="project" value="UniProtKB-SubCell"/>
</dbReference>
<organism evidence="1 2">
    <name type="scientific">Necator americanus</name>
    <name type="common">Human hookworm</name>
    <dbReference type="NCBI Taxonomy" id="51031"/>
    <lineage>
        <taxon>Eukaryota</taxon>
        <taxon>Metazoa</taxon>
        <taxon>Ecdysozoa</taxon>
        <taxon>Nematoda</taxon>
        <taxon>Chromadorea</taxon>
        <taxon>Rhabditida</taxon>
        <taxon>Rhabditina</taxon>
        <taxon>Rhabditomorpha</taxon>
        <taxon>Strongyloidea</taxon>
        <taxon>Ancylostomatidae</taxon>
        <taxon>Bunostominae</taxon>
        <taxon>Necator</taxon>
    </lineage>
</organism>
<dbReference type="KEGG" id="nai:NECAME_16802"/>